<evidence type="ECO:0000313" key="2">
    <source>
        <dbReference type="Proteomes" id="UP000327157"/>
    </source>
</evidence>
<dbReference type="AlphaFoldDB" id="A0A5N5GHL8"/>
<evidence type="ECO:0000313" key="1">
    <source>
        <dbReference type="EMBL" id="KAB2615026.1"/>
    </source>
</evidence>
<sequence length="99" mass="10711">MGNNCPTTEWRSWKDVPKNSKKVVMDELLMLNLISNWWVASRGSQTPYQGGNVAATSTPDMAKIGVLPVAPLGPTVCTAAESSTSSVTHLVLSAQWTHR</sequence>
<reference evidence="1 2" key="3">
    <citation type="submission" date="2019-11" db="EMBL/GenBank/DDBJ databases">
        <title>A de novo genome assembly of a pear dwarfing rootstock.</title>
        <authorList>
            <person name="Wang F."/>
            <person name="Wang J."/>
            <person name="Li S."/>
            <person name="Zhang Y."/>
            <person name="Fang M."/>
            <person name="Ma L."/>
            <person name="Zhao Y."/>
            <person name="Jiang S."/>
        </authorList>
    </citation>
    <scope>NUCLEOTIDE SEQUENCE [LARGE SCALE GENOMIC DNA]</scope>
    <source>
        <strain evidence="1">S2</strain>
        <tissue evidence="1">Leaf</tissue>
    </source>
</reference>
<reference evidence="1 2" key="1">
    <citation type="submission" date="2019-09" db="EMBL/GenBank/DDBJ databases">
        <authorList>
            <person name="Ou C."/>
        </authorList>
    </citation>
    <scope>NUCLEOTIDE SEQUENCE [LARGE SCALE GENOMIC DNA]</scope>
    <source>
        <strain evidence="1">S2</strain>
        <tissue evidence="1">Leaf</tissue>
    </source>
</reference>
<protein>
    <submittedName>
        <fullName evidence="1">Uncharacterized protein</fullName>
    </submittedName>
</protein>
<gene>
    <name evidence="1" type="ORF">D8674_021614</name>
</gene>
<dbReference type="EMBL" id="SMOL01000402">
    <property type="protein sequence ID" value="KAB2615026.1"/>
    <property type="molecule type" value="Genomic_DNA"/>
</dbReference>
<name>A0A5N5GHL8_9ROSA</name>
<dbReference type="Proteomes" id="UP000327157">
    <property type="component" value="Chromosome 3"/>
</dbReference>
<accession>A0A5N5GHL8</accession>
<proteinExistence type="predicted"/>
<keyword evidence="2" id="KW-1185">Reference proteome</keyword>
<organism evidence="1 2">
    <name type="scientific">Pyrus ussuriensis x Pyrus communis</name>
    <dbReference type="NCBI Taxonomy" id="2448454"/>
    <lineage>
        <taxon>Eukaryota</taxon>
        <taxon>Viridiplantae</taxon>
        <taxon>Streptophyta</taxon>
        <taxon>Embryophyta</taxon>
        <taxon>Tracheophyta</taxon>
        <taxon>Spermatophyta</taxon>
        <taxon>Magnoliopsida</taxon>
        <taxon>eudicotyledons</taxon>
        <taxon>Gunneridae</taxon>
        <taxon>Pentapetalae</taxon>
        <taxon>rosids</taxon>
        <taxon>fabids</taxon>
        <taxon>Rosales</taxon>
        <taxon>Rosaceae</taxon>
        <taxon>Amygdaloideae</taxon>
        <taxon>Maleae</taxon>
        <taxon>Pyrus</taxon>
    </lineage>
</organism>
<reference evidence="2" key="2">
    <citation type="submission" date="2019-10" db="EMBL/GenBank/DDBJ databases">
        <title>A de novo genome assembly of a pear dwarfing rootstock.</title>
        <authorList>
            <person name="Wang F."/>
            <person name="Wang J."/>
            <person name="Li S."/>
            <person name="Zhang Y."/>
            <person name="Fang M."/>
            <person name="Ma L."/>
            <person name="Zhao Y."/>
            <person name="Jiang S."/>
        </authorList>
    </citation>
    <scope>NUCLEOTIDE SEQUENCE [LARGE SCALE GENOMIC DNA]</scope>
</reference>
<comment type="caution">
    <text evidence="1">The sequence shown here is derived from an EMBL/GenBank/DDBJ whole genome shotgun (WGS) entry which is preliminary data.</text>
</comment>